<dbReference type="KEGG" id="dpp:DICPUDRAFT_84186"/>
<keyword evidence="3" id="KW-1185">Reference proteome</keyword>
<dbReference type="OMA" id="WQVSIND"/>
<name>F1A1U6_DICPU</name>
<dbReference type="InterPro" id="IPR036707">
    <property type="entry name" value="MinE_sf"/>
</dbReference>
<evidence type="ECO:0000313" key="2">
    <source>
        <dbReference type="EMBL" id="EGC29839.1"/>
    </source>
</evidence>
<gene>
    <name evidence="2" type="ORF">DICPUDRAFT_84186</name>
</gene>
<dbReference type="SUPFAM" id="SSF55229">
    <property type="entry name" value="Cell division protein MinE topological specificity domain"/>
    <property type="match status" value="1"/>
</dbReference>
<dbReference type="VEuPathDB" id="AmoebaDB:DICPUDRAFT_84186"/>
<dbReference type="RefSeq" id="XP_003293637.1">
    <property type="nucleotide sequence ID" value="XM_003293589.1"/>
</dbReference>
<dbReference type="AlphaFoldDB" id="F1A1U6"/>
<dbReference type="Proteomes" id="UP000001064">
    <property type="component" value="Unassembled WGS sequence"/>
</dbReference>
<sequence>MSKIFNLKQLANIFKVKESQLSANVASQRMQIFLKEQRGARSIKDDNISKIKSEVLEVVAKYWQVSINDVSFSIKKSTEEDKLDLDIFEMQITMPKNDQASPSNKF</sequence>
<comment type="similarity">
    <text evidence="1">Belongs to the MinE family.</text>
</comment>
<dbReference type="EMBL" id="GL871386">
    <property type="protein sequence ID" value="EGC29839.1"/>
    <property type="molecule type" value="Genomic_DNA"/>
</dbReference>
<dbReference type="OrthoDB" id="16549at2759"/>
<proteinExistence type="inferred from homology"/>
<accession>F1A1U6</accession>
<evidence type="ECO:0000313" key="3">
    <source>
        <dbReference type="Proteomes" id="UP000001064"/>
    </source>
</evidence>
<dbReference type="Pfam" id="PF03776">
    <property type="entry name" value="MinE"/>
    <property type="match status" value="1"/>
</dbReference>
<protein>
    <recommendedName>
        <fullName evidence="4">Cell division topological specificity factor MinE</fullName>
    </recommendedName>
</protein>
<dbReference type="GeneID" id="10504953"/>
<dbReference type="GO" id="GO:0051301">
    <property type="term" value="P:cell division"/>
    <property type="evidence" value="ECO:0007669"/>
    <property type="project" value="InterPro"/>
</dbReference>
<evidence type="ECO:0000256" key="1">
    <source>
        <dbReference type="ARBA" id="ARBA00008168"/>
    </source>
</evidence>
<dbReference type="InParanoid" id="F1A1U6"/>
<organism evidence="2 3">
    <name type="scientific">Dictyostelium purpureum</name>
    <name type="common">Slime mold</name>
    <dbReference type="NCBI Taxonomy" id="5786"/>
    <lineage>
        <taxon>Eukaryota</taxon>
        <taxon>Amoebozoa</taxon>
        <taxon>Evosea</taxon>
        <taxon>Eumycetozoa</taxon>
        <taxon>Dictyostelia</taxon>
        <taxon>Dictyosteliales</taxon>
        <taxon>Dictyosteliaceae</taxon>
        <taxon>Dictyostelium</taxon>
    </lineage>
</organism>
<dbReference type="Gene3D" id="3.30.1070.10">
    <property type="entry name" value="Cell division topological specificity factor MinE"/>
    <property type="match status" value="1"/>
</dbReference>
<reference evidence="3" key="1">
    <citation type="journal article" date="2011" name="Genome Biol.">
        <title>Comparative genomics of the social amoebae Dictyostelium discoideum and Dictyostelium purpureum.</title>
        <authorList>
            <consortium name="US DOE Joint Genome Institute (JGI-PGF)"/>
            <person name="Sucgang R."/>
            <person name="Kuo A."/>
            <person name="Tian X."/>
            <person name="Salerno W."/>
            <person name="Parikh A."/>
            <person name="Feasley C.L."/>
            <person name="Dalin E."/>
            <person name="Tu H."/>
            <person name="Huang E."/>
            <person name="Barry K."/>
            <person name="Lindquist E."/>
            <person name="Shapiro H."/>
            <person name="Bruce D."/>
            <person name="Schmutz J."/>
            <person name="Salamov A."/>
            <person name="Fey P."/>
            <person name="Gaudet P."/>
            <person name="Anjard C."/>
            <person name="Babu M.M."/>
            <person name="Basu S."/>
            <person name="Bushmanova Y."/>
            <person name="van der Wel H."/>
            <person name="Katoh-Kurasawa M."/>
            <person name="Dinh C."/>
            <person name="Coutinho P.M."/>
            <person name="Saito T."/>
            <person name="Elias M."/>
            <person name="Schaap P."/>
            <person name="Kay R.R."/>
            <person name="Henrissat B."/>
            <person name="Eichinger L."/>
            <person name="Rivero F."/>
            <person name="Putnam N.H."/>
            <person name="West C.M."/>
            <person name="Loomis W.F."/>
            <person name="Chisholm R.L."/>
            <person name="Shaulsky G."/>
            <person name="Strassmann J.E."/>
            <person name="Queller D.C."/>
            <person name="Kuspa A."/>
            <person name="Grigoriev I.V."/>
        </authorList>
    </citation>
    <scope>NUCLEOTIDE SEQUENCE [LARGE SCALE GENOMIC DNA]</scope>
    <source>
        <strain evidence="3">QSDP1</strain>
    </source>
</reference>
<dbReference type="InterPro" id="IPR005527">
    <property type="entry name" value="MinE"/>
</dbReference>
<evidence type="ECO:0008006" key="4">
    <source>
        <dbReference type="Google" id="ProtNLM"/>
    </source>
</evidence>